<protein>
    <recommendedName>
        <fullName evidence="19">Bifunctional NAD(P)H-hydrate repair enzyme</fullName>
    </recommendedName>
    <alternativeName>
        <fullName evidence="19">Nicotinamide nucleotide repair protein</fullName>
    </alternativeName>
    <domain>
        <recommendedName>
            <fullName evidence="19">ADP-dependent (S)-NAD(P)H-hydrate dehydratase</fullName>
            <ecNumber evidence="19">4.2.1.136</ecNumber>
        </recommendedName>
        <alternativeName>
            <fullName evidence="19">ADP-dependent NAD(P)HX dehydratase</fullName>
        </alternativeName>
    </domain>
    <domain>
        <recommendedName>
            <fullName evidence="19">NAD(P)H-hydrate epimerase</fullName>
            <ecNumber evidence="19">5.1.99.6</ecNumber>
        </recommendedName>
    </domain>
</protein>
<comment type="similarity">
    <text evidence="4 19">In the C-terminal section; belongs to the NnrD/CARKD family.</text>
</comment>
<keyword evidence="7 17" id="KW-0067">ATP-binding</keyword>
<feature type="binding site" evidence="18">
    <location>
        <begin position="133"/>
        <end position="139"/>
    </location>
    <ligand>
        <name>(6S)-NADPHX</name>
        <dbReference type="ChEBI" id="CHEBI:64076"/>
    </ligand>
</feature>
<dbReference type="HAMAP" id="MF_01965">
    <property type="entry name" value="NADHX_dehydratase"/>
    <property type="match status" value="1"/>
</dbReference>
<dbReference type="NCBIfam" id="TIGR00196">
    <property type="entry name" value="yjeF_cterm"/>
    <property type="match status" value="1"/>
</dbReference>
<feature type="binding site" evidence="17">
    <location>
        <position position="329"/>
    </location>
    <ligand>
        <name>(6S)-NADPHX</name>
        <dbReference type="ChEBI" id="CHEBI:64076"/>
    </ligand>
</feature>
<dbReference type="GO" id="GO:0110051">
    <property type="term" value="P:metabolite repair"/>
    <property type="evidence" value="ECO:0007669"/>
    <property type="project" value="TreeGrafter"/>
</dbReference>
<evidence type="ECO:0000256" key="8">
    <source>
        <dbReference type="ARBA" id="ARBA00022857"/>
    </source>
</evidence>
<feature type="domain" description="YjeF C-terminal" evidence="20">
    <location>
        <begin position="229"/>
        <end position="509"/>
    </location>
</feature>
<feature type="binding site" evidence="17">
    <location>
        <position position="375"/>
    </location>
    <ligand>
        <name>(6S)-NADPHX</name>
        <dbReference type="ChEBI" id="CHEBI:64076"/>
    </ligand>
</feature>
<gene>
    <name evidence="17" type="primary">nnrD</name>
    <name evidence="18" type="synonym">nnrE</name>
    <name evidence="22" type="ORF">CWE15_05070</name>
</gene>
<dbReference type="Pfam" id="PF03853">
    <property type="entry name" value="YjeF_N"/>
    <property type="match status" value="1"/>
</dbReference>
<evidence type="ECO:0000259" key="21">
    <source>
        <dbReference type="PROSITE" id="PS51385"/>
    </source>
</evidence>
<keyword evidence="6 17" id="KW-0547">Nucleotide-binding</keyword>
<dbReference type="GO" id="GO:0046872">
    <property type="term" value="F:metal ion binding"/>
    <property type="evidence" value="ECO:0007669"/>
    <property type="project" value="UniProtKB-UniRule"/>
</dbReference>
<evidence type="ECO:0000313" key="22">
    <source>
        <dbReference type="EMBL" id="RUO42781.1"/>
    </source>
</evidence>
<accession>A0A432X7D4</accession>
<dbReference type="PANTHER" id="PTHR12592">
    <property type="entry name" value="ATP-DEPENDENT (S)-NAD(P)H-HYDRATE DEHYDRATASE FAMILY MEMBER"/>
    <property type="match status" value="1"/>
</dbReference>
<evidence type="ECO:0000256" key="16">
    <source>
        <dbReference type="ARBA" id="ARBA00049209"/>
    </source>
</evidence>
<feature type="binding site" evidence="17">
    <location>
        <begin position="412"/>
        <end position="416"/>
    </location>
    <ligand>
        <name>AMP</name>
        <dbReference type="ChEBI" id="CHEBI:456215"/>
    </ligand>
</feature>
<organism evidence="22 23">
    <name type="scientific">Aliidiomarina taiwanensis</name>
    <dbReference type="NCBI Taxonomy" id="946228"/>
    <lineage>
        <taxon>Bacteria</taxon>
        <taxon>Pseudomonadati</taxon>
        <taxon>Pseudomonadota</taxon>
        <taxon>Gammaproteobacteria</taxon>
        <taxon>Alteromonadales</taxon>
        <taxon>Idiomarinaceae</taxon>
        <taxon>Aliidiomarina</taxon>
    </lineage>
</organism>
<comment type="similarity">
    <text evidence="18">Belongs to the NnrE/AIBP family.</text>
</comment>
<evidence type="ECO:0000256" key="13">
    <source>
        <dbReference type="ARBA" id="ARBA00023268"/>
    </source>
</evidence>
<evidence type="ECO:0000256" key="19">
    <source>
        <dbReference type="PIRNR" id="PIRNR017184"/>
    </source>
</evidence>
<dbReference type="Gene3D" id="3.40.50.10260">
    <property type="entry name" value="YjeF N-terminal domain"/>
    <property type="match status" value="1"/>
</dbReference>
<feature type="binding site" evidence="18">
    <location>
        <position position="144"/>
    </location>
    <ligand>
        <name>(6S)-NADPHX</name>
        <dbReference type="ChEBI" id="CHEBI:64076"/>
    </ligand>
</feature>
<dbReference type="AlphaFoldDB" id="A0A432X7D4"/>
<dbReference type="Proteomes" id="UP000286976">
    <property type="component" value="Unassembled WGS sequence"/>
</dbReference>
<dbReference type="HAMAP" id="MF_01966">
    <property type="entry name" value="NADHX_epimerase"/>
    <property type="match status" value="1"/>
</dbReference>
<evidence type="ECO:0000256" key="12">
    <source>
        <dbReference type="ARBA" id="ARBA00023239"/>
    </source>
</evidence>
<dbReference type="SUPFAM" id="SSF53613">
    <property type="entry name" value="Ribokinase-like"/>
    <property type="match status" value="1"/>
</dbReference>
<dbReference type="InterPro" id="IPR030677">
    <property type="entry name" value="Nnr"/>
</dbReference>
<dbReference type="PANTHER" id="PTHR12592:SF0">
    <property type="entry name" value="ATP-DEPENDENT (S)-NAD(P)H-HYDRATE DEHYDRATASE"/>
    <property type="match status" value="1"/>
</dbReference>
<evidence type="ECO:0000256" key="4">
    <source>
        <dbReference type="ARBA" id="ARBA00009524"/>
    </source>
</evidence>
<evidence type="ECO:0000256" key="9">
    <source>
        <dbReference type="ARBA" id="ARBA00022958"/>
    </source>
</evidence>
<comment type="catalytic activity">
    <reaction evidence="15 17 19">
        <text>(6S)-NADHX + ADP = AMP + phosphate + NADH + H(+)</text>
        <dbReference type="Rhea" id="RHEA:32223"/>
        <dbReference type="ChEBI" id="CHEBI:15378"/>
        <dbReference type="ChEBI" id="CHEBI:43474"/>
        <dbReference type="ChEBI" id="CHEBI:57945"/>
        <dbReference type="ChEBI" id="CHEBI:64074"/>
        <dbReference type="ChEBI" id="CHEBI:456215"/>
        <dbReference type="ChEBI" id="CHEBI:456216"/>
        <dbReference type="EC" id="4.2.1.136"/>
    </reaction>
</comment>
<evidence type="ECO:0000256" key="11">
    <source>
        <dbReference type="ARBA" id="ARBA00023235"/>
    </source>
</evidence>
<comment type="function">
    <text evidence="14 19">Bifunctional enzyme that catalyzes the epimerization of the S- and R-forms of NAD(P)HX and the dehydration of the S-form of NAD(P)HX at the expense of ADP, which is converted to AMP. This allows the repair of both epimers of NAD(P)HX, a damaged form of NAD(P)H that is a result of enzymatic or heat-dependent hydration.</text>
</comment>
<dbReference type="CDD" id="cd01171">
    <property type="entry name" value="YXKO-related"/>
    <property type="match status" value="1"/>
</dbReference>
<dbReference type="EMBL" id="PIPQ01000002">
    <property type="protein sequence ID" value="RUO42781.1"/>
    <property type="molecule type" value="Genomic_DNA"/>
</dbReference>
<feature type="binding site" evidence="18">
    <location>
        <position position="65"/>
    </location>
    <ligand>
        <name>K(+)</name>
        <dbReference type="ChEBI" id="CHEBI:29103"/>
    </ligand>
</feature>
<dbReference type="Pfam" id="PF01256">
    <property type="entry name" value="Carb_kinase"/>
    <property type="match status" value="1"/>
</dbReference>
<comment type="subunit">
    <text evidence="17">Homotetramer.</text>
</comment>
<dbReference type="GO" id="GO:0052856">
    <property type="term" value="F:NAD(P)HX epimerase activity"/>
    <property type="evidence" value="ECO:0007669"/>
    <property type="project" value="UniProtKB-UniRule"/>
</dbReference>
<dbReference type="EC" id="4.2.1.136" evidence="19"/>
<evidence type="ECO:0000259" key="20">
    <source>
        <dbReference type="PROSITE" id="PS51383"/>
    </source>
</evidence>
<proteinExistence type="inferred from homology"/>
<comment type="function">
    <text evidence="17">Catalyzes the dehydration of the S-form of NAD(P)HX at the expense of ADP, which is converted to AMP. Together with NAD(P)HX epimerase, which catalyzes the epimerization of the S- and R-forms, the enzyme allows the repair of both epimers of NAD(P)HX, a damaged form of NAD(P)H that is a result of enzymatic or heat-dependent hydration.</text>
</comment>
<keyword evidence="12 17" id="KW-0456">Lyase</keyword>
<feature type="binding site" evidence="18">
    <location>
        <position position="162"/>
    </location>
    <ligand>
        <name>(6S)-NADPHX</name>
        <dbReference type="ChEBI" id="CHEBI:64076"/>
    </ligand>
</feature>
<feature type="binding site" evidence="17">
    <location>
        <position position="441"/>
    </location>
    <ligand>
        <name>(6S)-NADPHX</name>
        <dbReference type="ChEBI" id="CHEBI:64076"/>
    </ligand>
</feature>
<comment type="function">
    <text evidence="18">Catalyzes the epimerization of the S- and R-forms of NAD(P)HX, a damaged form of NAD(P)H that is a result of enzymatic or heat-dependent hydration. This is a prerequisite for the S-specific NAD(P)H-hydrate dehydratase to allow the repair of both epimers of NAD(P)HX.</text>
</comment>
<keyword evidence="23" id="KW-1185">Reference proteome</keyword>
<evidence type="ECO:0000256" key="5">
    <source>
        <dbReference type="ARBA" id="ARBA00022723"/>
    </source>
</evidence>
<dbReference type="PROSITE" id="PS51383">
    <property type="entry name" value="YJEF_C_3"/>
    <property type="match status" value="1"/>
</dbReference>
<evidence type="ECO:0000256" key="10">
    <source>
        <dbReference type="ARBA" id="ARBA00023027"/>
    </source>
</evidence>
<comment type="similarity">
    <text evidence="3 19">In the N-terminal section; belongs to the NnrE/AIBP family.</text>
</comment>
<comment type="caution">
    <text evidence="22">The sequence shown here is derived from an EMBL/GenBank/DDBJ whole genome shotgun (WGS) entry which is preliminary data.</text>
</comment>
<keyword evidence="10 17" id="KW-0520">NAD</keyword>
<keyword evidence="11 18" id="KW-0413">Isomerase</keyword>
<evidence type="ECO:0000256" key="6">
    <source>
        <dbReference type="ARBA" id="ARBA00022741"/>
    </source>
</evidence>
<evidence type="ECO:0000256" key="7">
    <source>
        <dbReference type="ARBA" id="ARBA00022840"/>
    </source>
</evidence>
<evidence type="ECO:0000256" key="18">
    <source>
        <dbReference type="HAMAP-Rule" id="MF_01966"/>
    </source>
</evidence>
<comment type="cofactor">
    <cofactor evidence="18 19">
        <name>K(+)</name>
        <dbReference type="ChEBI" id="CHEBI:29103"/>
    </cofactor>
    <text evidence="18 19">Binds 1 potassium ion per subunit.</text>
</comment>
<dbReference type="GO" id="GO:0046496">
    <property type="term" value="P:nicotinamide nucleotide metabolic process"/>
    <property type="evidence" value="ECO:0007669"/>
    <property type="project" value="UniProtKB-UniRule"/>
</dbReference>
<feature type="binding site" evidence="17">
    <location>
        <position position="440"/>
    </location>
    <ligand>
        <name>AMP</name>
        <dbReference type="ChEBI" id="CHEBI:456215"/>
    </ligand>
</feature>
<dbReference type="Gene3D" id="3.40.1190.20">
    <property type="match status" value="1"/>
</dbReference>
<feature type="binding site" evidence="18">
    <location>
        <position position="129"/>
    </location>
    <ligand>
        <name>K(+)</name>
        <dbReference type="ChEBI" id="CHEBI:29103"/>
    </ligand>
</feature>
<keyword evidence="9 18" id="KW-0630">Potassium</keyword>
<feature type="binding site" evidence="18">
    <location>
        <begin position="64"/>
        <end position="68"/>
    </location>
    <ligand>
        <name>(6S)-NADPHX</name>
        <dbReference type="ChEBI" id="CHEBI:64076"/>
    </ligand>
</feature>
<dbReference type="GO" id="GO:0052855">
    <property type="term" value="F:ADP-dependent NAD(P)H-hydrate dehydratase activity"/>
    <property type="evidence" value="ECO:0007669"/>
    <property type="project" value="UniProtKB-UniRule"/>
</dbReference>
<feature type="binding site" evidence="18">
    <location>
        <position position="165"/>
    </location>
    <ligand>
        <name>K(+)</name>
        <dbReference type="ChEBI" id="CHEBI:29103"/>
    </ligand>
</feature>
<dbReference type="PIRSF" id="PIRSF017184">
    <property type="entry name" value="Nnr"/>
    <property type="match status" value="1"/>
</dbReference>
<dbReference type="NCBIfam" id="TIGR00197">
    <property type="entry name" value="yjeF_nterm"/>
    <property type="match status" value="1"/>
</dbReference>
<comment type="similarity">
    <text evidence="17">Belongs to the NnrD/CARKD family.</text>
</comment>
<name>A0A432X7D4_9GAMM</name>
<evidence type="ECO:0000256" key="3">
    <source>
        <dbReference type="ARBA" id="ARBA00006001"/>
    </source>
</evidence>
<dbReference type="RefSeq" id="WP_126756996.1">
    <property type="nucleotide sequence ID" value="NZ_PIPQ01000002.1"/>
</dbReference>
<sequence length="515" mass="54747">MTEEFSLHPLFSPEQIQRNESAAAEREGLTMWQLMERAGQAVFRCLRQHYSIPTTVAVLCGPGNNGGDGLVVATIAQQAGYQVRLFAETGAFEKQSLEAALALNLWLENGGEIEPLSAWPEAEADVVVDALFGTGLNSRVRGIYATTIESINARKLPVLAVDIPSGLHGDTGQAMGVAVQATHTISFIGMKRGLYTADARDYCGQLWYADLGLATAIEEEVVPAAWRLESKQLRAWLPKRKEQSHKGLYGHVLVVGGQRGMAGAVRLAGEAALRSGAGKVTVVCEPGQEELVVGVPELMVLGLDTRNEEDAAELERLLTGVDVVAVGPGLGQSDWAQGLWVSVLASSKPMVVDADALNFLAQAQLKRNNWILTPHPGEAATLLDSDNKSIQANRWESAKSLQETYGGTVVLKGSGTLVQDKERVAVCTAGSAALASAGTGDVLTGITAGVWAQAEALGLSQWQVACIGVLVHGLAGECVASSFHTDEKVTRGLCASDLMTHIVRWMNPNEGNTFS</sequence>
<dbReference type="InterPro" id="IPR036652">
    <property type="entry name" value="YjeF_N_dom_sf"/>
</dbReference>
<keyword evidence="8 17" id="KW-0521">NADP</keyword>
<feature type="domain" description="YjeF N-terminal" evidence="21">
    <location>
        <begin position="16"/>
        <end position="219"/>
    </location>
</feature>
<reference evidence="22 23" key="1">
    <citation type="journal article" date="2011" name="Front. Microbiol.">
        <title>Genomic signatures of strain selection and enhancement in Bacillus atrophaeus var. globigii, a historical biowarfare simulant.</title>
        <authorList>
            <person name="Gibbons H.S."/>
            <person name="Broomall S.M."/>
            <person name="McNew L.A."/>
            <person name="Daligault H."/>
            <person name="Chapman C."/>
            <person name="Bruce D."/>
            <person name="Karavis M."/>
            <person name="Krepps M."/>
            <person name="McGregor P.A."/>
            <person name="Hong C."/>
            <person name="Park K.H."/>
            <person name="Akmal A."/>
            <person name="Feldman A."/>
            <person name="Lin J.S."/>
            <person name="Chang W.E."/>
            <person name="Higgs B.W."/>
            <person name="Demirev P."/>
            <person name="Lindquist J."/>
            <person name="Liem A."/>
            <person name="Fochler E."/>
            <person name="Read T.D."/>
            <person name="Tapia R."/>
            <person name="Johnson S."/>
            <person name="Bishop-Lilly K.A."/>
            <person name="Detter C."/>
            <person name="Han C."/>
            <person name="Sozhamannan S."/>
            <person name="Rosenzweig C.N."/>
            <person name="Skowronski E.W."/>
        </authorList>
    </citation>
    <scope>NUCLEOTIDE SEQUENCE [LARGE SCALE GENOMIC DNA]</scope>
    <source>
        <strain evidence="22 23">AIT1</strain>
    </source>
</reference>
<comment type="catalytic activity">
    <reaction evidence="2 18 19">
        <text>(6R)-NADPHX = (6S)-NADPHX</text>
        <dbReference type="Rhea" id="RHEA:32227"/>
        <dbReference type="ChEBI" id="CHEBI:64076"/>
        <dbReference type="ChEBI" id="CHEBI:64077"/>
        <dbReference type="EC" id="5.1.99.6"/>
    </reaction>
</comment>
<comment type="catalytic activity">
    <reaction evidence="16 17 19">
        <text>(6S)-NADPHX + ADP = AMP + phosphate + NADPH + H(+)</text>
        <dbReference type="Rhea" id="RHEA:32235"/>
        <dbReference type="ChEBI" id="CHEBI:15378"/>
        <dbReference type="ChEBI" id="CHEBI:43474"/>
        <dbReference type="ChEBI" id="CHEBI:57783"/>
        <dbReference type="ChEBI" id="CHEBI:64076"/>
        <dbReference type="ChEBI" id="CHEBI:456215"/>
        <dbReference type="ChEBI" id="CHEBI:456216"/>
        <dbReference type="EC" id="4.2.1.136"/>
    </reaction>
</comment>
<comment type="catalytic activity">
    <reaction evidence="1 18 19">
        <text>(6R)-NADHX = (6S)-NADHX</text>
        <dbReference type="Rhea" id="RHEA:32215"/>
        <dbReference type="ChEBI" id="CHEBI:64074"/>
        <dbReference type="ChEBI" id="CHEBI:64075"/>
        <dbReference type="EC" id="5.1.99.6"/>
    </reaction>
</comment>
<dbReference type="GO" id="GO:0005524">
    <property type="term" value="F:ATP binding"/>
    <property type="evidence" value="ECO:0007669"/>
    <property type="project" value="UniProtKB-UniRule"/>
</dbReference>
<dbReference type="PROSITE" id="PS51385">
    <property type="entry name" value="YJEF_N"/>
    <property type="match status" value="1"/>
</dbReference>
<dbReference type="InterPro" id="IPR029056">
    <property type="entry name" value="Ribokinase-like"/>
</dbReference>
<evidence type="ECO:0000256" key="14">
    <source>
        <dbReference type="ARBA" id="ARBA00025153"/>
    </source>
</evidence>
<dbReference type="EC" id="5.1.99.6" evidence="19"/>
<keyword evidence="13" id="KW-0511">Multifunctional enzyme</keyword>
<keyword evidence="5 18" id="KW-0479">Metal-binding</keyword>
<dbReference type="SUPFAM" id="SSF64153">
    <property type="entry name" value="YjeF N-terminal domain-like"/>
    <property type="match status" value="1"/>
</dbReference>
<dbReference type="InterPro" id="IPR000631">
    <property type="entry name" value="CARKD"/>
</dbReference>
<feature type="binding site" evidence="17">
    <location>
        <position position="264"/>
    </location>
    <ligand>
        <name>(6S)-NADPHX</name>
        <dbReference type="ChEBI" id="CHEBI:64076"/>
    </ligand>
</feature>
<evidence type="ECO:0000256" key="15">
    <source>
        <dbReference type="ARBA" id="ARBA00048238"/>
    </source>
</evidence>
<evidence type="ECO:0000256" key="17">
    <source>
        <dbReference type="HAMAP-Rule" id="MF_01965"/>
    </source>
</evidence>
<evidence type="ECO:0000313" key="23">
    <source>
        <dbReference type="Proteomes" id="UP000286976"/>
    </source>
</evidence>
<evidence type="ECO:0000256" key="1">
    <source>
        <dbReference type="ARBA" id="ARBA00000013"/>
    </source>
</evidence>
<comment type="cofactor">
    <cofactor evidence="17">
        <name>Mg(2+)</name>
        <dbReference type="ChEBI" id="CHEBI:18420"/>
    </cofactor>
</comment>
<dbReference type="OrthoDB" id="9806925at2"/>
<evidence type="ECO:0000256" key="2">
    <source>
        <dbReference type="ARBA" id="ARBA00000909"/>
    </source>
</evidence>
<dbReference type="InterPro" id="IPR004443">
    <property type="entry name" value="YjeF_N_dom"/>
</dbReference>